<reference evidence="15 16" key="1">
    <citation type="submission" date="2018-06" db="EMBL/GenBank/DDBJ databases">
        <authorList>
            <consortium name="Pathogen Informatics"/>
            <person name="Doyle S."/>
        </authorList>
    </citation>
    <scope>NUCLEOTIDE SEQUENCE [LARGE SCALE GENOMIC DNA]</scope>
    <source>
        <strain evidence="15 16">NCTC13149</strain>
    </source>
</reference>
<evidence type="ECO:0000256" key="1">
    <source>
        <dbReference type="ARBA" id="ARBA00022485"/>
    </source>
</evidence>
<dbReference type="InterPro" id="IPR011604">
    <property type="entry name" value="PDDEXK-like_dom_sf"/>
</dbReference>
<sequence length="765" mass="89806">MKELRISVRNLIEFVKRSGDIDRGFYSNSRAMAGIYAHQKLQALYSSSYKKEVFLSTSISISDFNLTVEGRADGIGYEEKTCLYVIDEIKSTSRDLDELDYDSNILHWAQAKTYAYIYAKNKNLDRINVRLSYFHLPTSQIKKIDHEFSFEELSDFFNELIVSYLEFSKRLTEWKEIRNESIKTCRFPFKNYRAGQREMAVAVYNTISNKNKLFVQAPTGIGKSMSVIFPSIKAIGEDKLDKIFYLVSRSTGKITAQDSLFKLMDRGLRIKYLTLTAKEKICINDEVKCNPKDCPFAKGHFDRVNDAIIDIFDSVDEFKRSNIEKYSRLHLVCPFEFQLDLANFSDFIIGDYNYAFDPIVYLKRFFEGSLESYVFLVDEAHNLVDRAREMYSAEFKLNDLMLLDEYLPKSLKINRANNLKAISEFNLLAKTRFFSYQAFANLNEALEKLMYSLNDYLIKYKEDEHYDEILNIYFNLFSYNKIYQYYNKDFVSLKEENTIKILCLDSGDIFKDILKNARASVFFSATLEPLKYYGNLLGADENTYYYKIKSPFDTNKLLVLRDKKILTTYKYRKNFVADIVRLLKLFTEKKGNYIFFFPSYAYMEMVYEEYKKIDEKVIIQSRRMTETDRSEFLLKFKFQEDLRAFAVMGGAFSEGIDLLGKRLIGVAIISVGIPQISFERNILKNHFQKKLKKGYDYAYIYPGMVKVNQSGGRVIRSEDDKGVVLLIDKRFSIEPYSKLLPSHWIVEDFYSDKDIKKRLGEFWEE</sequence>
<keyword evidence="8" id="KW-0408">Iron</keyword>
<dbReference type="GO" id="GO:0046872">
    <property type="term" value="F:metal ion binding"/>
    <property type="evidence" value="ECO:0007669"/>
    <property type="project" value="UniProtKB-KW"/>
</dbReference>
<keyword evidence="11" id="KW-0234">DNA repair</keyword>
<dbReference type="Gene3D" id="3.90.320.10">
    <property type="match status" value="1"/>
</dbReference>
<evidence type="ECO:0000256" key="6">
    <source>
        <dbReference type="ARBA" id="ARBA00022806"/>
    </source>
</evidence>
<evidence type="ECO:0000256" key="12">
    <source>
        <dbReference type="ARBA" id="ARBA00023235"/>
    </source>
</evidence>
<dbReference type="GO" id="GO:0006281">
    <property type="term" value="P:DNA repair"/>
    <property type="evidence" value="ECO:0007669"/>
    <property type="project" value="UniProtKB-KW"/>
</dbReference>
<dbReference type="OrthoDB" id="9765586at2"/>
<dbReference type="InterPro" id="IPR010614">
    <property type="entry name" value="RAD3-like_helicase_DEAD"/>
</dbReference>
<evidence type="ECO:0000313" key="15">
    <source>
        <dbReference type="EMBL" id="SUB56820.1"/>
    </source>
</evidence>
<keyword evidence="3" id="KW-0547">Nucleotide-binding</keyword>
<dbReference type="InterPro" id="IPR014013">
    <property type="entry name" value="Helic_SF1/SF2_ATP-bd_DinG/Rad3"/>
</dbReference>
<evidence type="ECO:0000256" key="13">
    <source>
        <dbReference type="ARBA" id="ARBA00038058"/>
    </source>
</evidence>
<dbReference type="SMART" id="SM00488">
    <property type="entry name" value="DEXDc2"/>
    <property type="match status" value="1"/>
</dbReference>
<dbReference type="GO" id="GO:0051539">
    <property type="term" value="F:4 iron, 4 sulfur cluster binding"/>
    <property type="evidence" value="ECO:0007669"/>
    <property type="project" value="UniProtKB-KW"/>
</dbReference>
<dbReference type="InterPro" id="IPR027417">
    <property type="entry name" value="P-loop_NTPase"/>
</dbReference>
<keyword evidence="1" id="KW-0004">4Fe-4S</keyword>
<dbReference type="STRING" id="1122949.GCA_000378725_00420"/>
<dbReference type="Pfam" id="PF06733">
    <property type="entry name" value="DEAD_2"/>
    <property type="match status" value="1"/>
</dbReference>
<keyword evidence="5" id="KW-0378">Hydrolase</keyword>
<evidence type="ECO:0000256" key="11">
    <source>
        <dbReference type="ARBA" id="ARBA00023204"/>
    </source>
</evidence>
<evidence type="ECO:0000256" key="5">
    <source>
        <dbReference type="ARBA" id="ARBA00022801"/>
    </source>
</evidence>
<keyword evidence="12" id="KW-0413">Isomerase</keyword>
<protein>
    <submittedName>
        <fullName evidence="15">Bifunctional ATP-dependent DNA helicase/DNA polymerase III subunit epsilon</fullName>
    </submittedName>
</protein>
<organism evidence="15 16">
    <name type="scientific">Peptoniphilus lacrimalis</name>
    <dbReference type="NCBI Taxonomy" id="33031"/>
    <lineage>
        <taxon>Bacteria</taxon>
        <taxon>Bacillati</taxon>
        <taxon>Bacillota</taxon>
        <taxon>Tissierellia</taxon>
        <taxon>Tissierellales</taxon>
        <taxon>Peptoniphilaceae</taxon>
        <taxon>Peptoniphilus</taxon>
    </lineage>
</organism>
<keyword evidence="6 15" id="KW-0347">Helicase</keyword>
<keyword evidence="2" id="KW-0479">Metal-binding</keyword>
<evidence type="ECO:0000256" key="10">
    <source>
        <dbReference type="ARBA" id="ARBA00023125"/>
    </source>
</evidence>
<dbReference type="GO" id="GO:0016818">
    <property type="term" value="F:hydrolase activity, acting on acid anhydrides, in phosphorus-containing anhydrides"/>
    <property type="evidence" value="ECO:0007669"/>
    <property type="project" value="InterPro"/>
</dbReference>
<accession>A0A379C3H9</accession>
<dbReference type="GO" id="GO:0003678">
    <property type="term" value="F:DNA helicase activity"/>
    <property type="evidence" value="ECO:0007669"/>
    <property type="project" value="InterPro"/>
</dbReference>
<dbReference type="SMART" id="SM00491">
    <property type="entry name" value="HELICc2"/>
    <property type="match status" value="1"/>
</dbReference>
<dbReference type="GO" id="GO:0005524">
    <property type="term" value="F:ATP binding"/>
    <property type="evidence" value="ECO:0007669"/>
    <property type="project" value="UniProtKB-KW"/>
</dbReference>
<dbReference type="Proteomes" id="UP000255517">
    <property type="component" value="Unassembled WGS sequence"/>
</dbReference>
<keyword evidence="9" id="KW-0411">Iron-sulfur</keyword>
<dbReference type="SUPFAM" id="SSF52540">
    <property type="entry name" value="P-loop containing nucleoside triphosphate hydrolases"/>
    <property type="match status" value="2"/>
</dbReference>
<evidence type="ECO:0000256" key="7">
    <source>
        <dbReference type="ARBA" id="ARBA00022840"/>
    </source>
</evidence>
<dbReference type="RefSeq" id="WP_019034375.1">
    <property type="nucleotide sequence ID" value="NZ_CAMUOS010000003.1"/>
</dbReference>
<keyword evidence="7" id="KW-0067">ATP-binding</keyword>
<gene>
    <name evidence="15" type="ORF">NCTC13149_00628</name>
</gene>
<evidence type="ECO:0000256" key="3">
    <source>
        <dbReference type="ARBA" id="ARBA00022741"/>
    </source>
</evidence>
<feature type="domain" description="Helicase ATP-binding" evidence="14">
    <location>
        <begin position="182"/>
        <end position="431"/>
    </location>
</feature>
<dbReference type="InterPro" id="IPR006555">
    <property type="entry name" value="ATP-dep_Helicase_C"/>
</dbReference>
<dbReference type="InterPro" id="IPR006554">
    <property type="entry name" value="Helicase-like_DEXD_c2"/>
</dbReference>
<dbReference type="Gene3D" id="1.10.275.30">
    <property type="match status" value="1"/>
</dbReference>
<name>A0A379C3H9_9FIRM</name>
<dbReference type="PANTHER" id="PTHR11472:SF34">
    <property type="entry name" value="REGULATOR OF TELOMERE ELONGATION HELICASE 1"/>
    <property type="match status" value="1"/>
</dbReference>
<dbReference type="PROSITE" id="PS51193">
    <property type="entry name" value="HELICASE_ATP_BIND_2"/>
    <property type="match status" value="1"/>
</dbReference>
<keyword evidence="4" id="KW-0227">DNA damage</keyword>
<evidence type="ECO:0000256" key="2">
    <source>
        <dbReference type="ARBA" id="ARBA00022723"/>
    </source>
</evidence>
<evidence type="ECO:0000313" key="16">
    <source>
        <dbReference type="Proteomes" id="UP000255517"/>
    </source>
</evidence>
<dbReference type="Gene3D" id="3.40.50.300">
    <property type="entry name" value="P-loop containing nucleotide triphosphate hydrolases"/>
    <property type="match status" value="2"/>
</dbReference>
<dbReference type="GO" id="GO:0003677">
    <property type="term" value="F:DNA binding"/>
    <property type="evidence" value="ECO:0007669"/>
    <property type="project" value="UniProtKB-KW"/>
</dbReference>
<evidence type="ECO:0000256" key="8">
    <source>
        <dbReference type="ARBA" id="ARBA00023004"/>
    </source>
</evidence>
<dbReference type="Pfam" id="PF13307">
    <property type="entry name" value="Helicase_C_2"/>
    <property type="match status" value="1"/>
</dbReference>
<dbReference type="AlphaFoldDB" id="A0A379C3H9"/>
<dbReference type="PANTHER" id="PTHR11472">
    <property type="entry name" value="DNA REPAIR DEAD HELICASE RAD3/XP-D SUBFAMILY MEMBER"/>
    <property type="match status" value="1"/>
</dbReference>
<evidence type="ECO:0000256" key="4">
    <source>
        <dbReference type="ARBA" id="ARBA00022763"/>
    </source>
</evidence>
<dbReference type="EMBL" id="UGSZ01000001">
    <property type="protein sequence ID" value="SUB56820.1"/>
    <property type="molecule type" value="Genomic_DNA"/>
</dbReference>
<proteinExistence type="inferred from homology"/>
<keyword evidence="10" id="KW-0238">DNA-binding</keyword>
<dbReference type="InterPro" id="IPR045028">
    <property type="entry name" value="DinG/Rad3-like"/>
</dbReference>
<evidence type="ECO:0000256" key="9">
    <source>
        <dbReference type="ARBA" id="ARBA00023014"/>
    </source>
</evidence>
<comment type="similarity">
    <text evidence="13">Belongs to the helicase family. DinG subfamily.</text>
</comment>
<evidence type="ECO:0000259" key="14">
    <source>
        <dbReference type="PROSITE" id="PS51193"/>
    </source>
</evidence>